<dbReference type="Proteomes" id="UP000095282">
    <property type="component" value="Unplaced"/>
</dbReference>
<dbReference type="Pfam" id="PF07735">
    <property type="entry name" value="FBA_2"/>
    <property type="match status" value="1"/>
</dbReference>
<evidence type="ECO:0000256" key="1">
    <source>
        <dbReference type="SAM" id="MobiDB-lite"/>
    </source>
</evidence>
<accession>A0A1I7TZF5</accession>
<proteinExistence type="predicted"/>
<dbReference type="PROSITE" id="PS50181">
    <property type="entry name" value="FBOX"/>
    <property type="match status" value="1"/>
</dbReference>
<dbReference type="InterPro" id="IPR012885">
    <property type="entry name" value="F-box_Sdz-33"/>
</dbReference>
<protein>
    <submittedName>
        <fullName evidence="4">F-box domain-containing protein</fullName>
    </submittedName>
</protein>
<evidence type="ECO:0000259" key="2">
    <source>
        <dbReference type="PROSITE" id="PS50181"/>
    </source>
</evidence>
<dbReference type="PANTHER" id="PTHR21503">
    <property type="entry name" value="F-BOX-CONTAINING HYPOTHETICAL PROTEIN C.ELEGANS"/>
    <property type="match status" value="1"/>
</dbReference>
<dbReference type="WBParaSite" id="Csp11.Scaffold629.g13334.t1">
    <property type="protein sequence ID" value="Csp11.Scaffold629.g13334.t1"/>
    <property type="gene ID" value="Csp11.Scaffold629.g13334"/>
</dbReference>
<keyword evidence="3" id="KW-1185">Reference proteome</keyword>
<dbReference type="eggNOG" id="ENOG502TIRJ">
    <property type="taxonomic scope" value="Eukaryota"/>
</dbReference>
<dbReference type="AlphaFoldDB" id="A0A1I7TZF5"/>
<reference evidence="4" key="1">
    <citation type="submission" date="2016-11" db="UniProtKB">
        <authorList>
            <consortium name="WormBaseParasite"/>
        </authorList>
    </citation>
    <scope>IDENTIFICATION</scope>
</reference>
<dbReference type="InterPro" id="IPR001810">
    <property type="entry name" value="F-box_dom"/>
</dbReference>
<sequence>MGLLELPWLVQEELLKALDVVSLFMLSFASKKTKKLIQSVRFGECKANIFVDGKPNHFEIKLLSLFPTDFALIFKSKSSFSTKDTGDINLKKEPKLALDIDGCTLKVRRIDCSNQETIFWLNGKYLKSMYSVLVKYLCNLFNEKVHGVELHKVKKHLIADGIRDMKFGDIRDYNNHNEIIKAKNLDKFLRRVPAKDCLTITYKLRGRFPSDSPFYRVLDLLVNDGKEITRTDLLLFEGENAFICRANIDFSDVLQFLKHWMSGKSRNLETMIVSTRDALIVDKDELRKRFGARRWNPKQRAQNFVYSLYDHVRSAIGKLLCDKDFDCSTGFDIERVDGRLATIKFTKNRFFFFVWNHILTSRVEECRKTSLDAITEEDEEEEQQDNGTVISLDY</sequence>
<evidence type="ECO:0000313" key="3">
    <source>
        <dbReference type="Proteomes" id="UP000095282"/>
    </source>
</evidence>
<name>A0A1I7TZF5_9PELO</name>
<feature type="compositionally biased region" description="Acidic residues" evidence="1">
    <location>
        <begin position="374"/>
        <end position="384"/>
    </location>
</feature>
<dbReference type="PANTHER" id="PTHR21503:SF8">
    <property type="entry name" value="F-BOX ASSOCIATED DOMAIN-CONTAINING PROTEIN-RELATED"/>
    <property type="match status" value="1"/>
</dbReference>
<organism evidence="3 4">
    <name type="scientific">Caenorhabditis tropicalis</name>
    <dbReference type="NCBI Taxonomy" id="1561998"/>
    <lineage>
        <taxon>Eukaryota</taxon>
        <taxon>Metazoa</taxon>
        <taxon>Ecdysozoa</taxon>
        <taxon>Nematoda</taxon>
        <taxon>Chromadorea</taxon>
        <taxon>Rhabditida</taxon>
        <taxon>Rhabditina</taxon>
        <taxon>Rhabditomorpha</taxon>
        <taxon>Rhabditoidea</taxon>
        <taxon>Rhabditidae</taxon>
        <taxon>Peloderinae</taxon>
        <taxon>Caenorhabditis</taxon>
    </lineage>
</organism>
<evidence type="ECO:0000313" key="4">
    <source>
        <dbReference type="WBParaSite" id="Csp11.Scaffold629.g13334.t1"/>
    </source>
</evidence>
<feature type="region of interest" description="Disordered" evidence="1">
    <location>
        <begin position="374"/>
        <end position="394"/>
    </location>
</feature>
<dbReference type="Pfam" id="PF00646">
    <property type="entry name" value="F-box"/>
    <property type="match status" value="1"/>
</dbReference>
<feature type="domain" description="F-box" evidence="2">
    <location>
        <begin position="1"/>
        <end position="53"/>
    </location>
</feature>